<dbReference type="Proteomes" id="UP000077202">
    <property type="component" value="Unassembled WGS sequence"/>
</dbReference>
<protein>
    <submittedName>
        <fullName evidence="1">Uncharacterized protein</fullName>
    </submittedName>
</protein>
<evidence type="ECO:0000313" key="1">
    <source>
        <dbReference type="EMBL" id="OAE24077.1"/>
    </source>
</evidence>
<evidence type="ECO:0000313" key="2">
    <source>
        <dbReference type="Proteomes" id="UP000077202"/>
    </source>
</evidence>
<sequence>MIDIQPQRGVRSPGMHARTLMDWFETLGPARPVMIKNWILPASISAAELRVVSEALLTDDAGYKNNVNLCRICKCLYALAKMEAEGKAELEEVEEFHDFYKLLLHVVEMFLTHVPCLKLHTSDVLLYNLGLLVDLAKFVLSSVNAMMSPQKVNDAICILRALCKALDRDTPFHQQHEHIPLPTALLDGPRRFVTCKSLPTSAEVCSNPGKRKRRISGVPVNVMNFCKCPECGLSSPESYLWVKCLVEYFGRGCAGYGPRTHGFDNIRELLPHLHELPIELTEIVLQLFARMTEYLRDDLRSNLLHPFMKFMQNLSSRCEQELDEQCIEVYVMILKHARRLLNFFLPGELGQRVIRDFEGQIQRMLLSFMTVETDNMSESSPRSLMMCEEVSSAKSNSYVGRILDQTAQWFKYKFPLTFNPSRALSLNSKVV</sequence>
<organism evidence="1 2">
    <name type="scientific">Marchantia polymorpha subsp. ruderalis</name>
    <dbReference type="NCBI Taxonomy" id="1480154"/>
    <lineage>
        <taxon>Eukaryota</taxon>
        <taxon>Viridiplantae</taxon>
        <taxon>Streptophyta</taxon>
        <taxon>Embryophyta</taxon>
        <taxon>Marchantiophyta</taxon>
        <taxon>Marchantiopsida</taxon>
        <taxon>Marchantiidae</taxon>
        <taxon>Marchantiales</taxon>
        <taxon>Marchantiaceae</taxon>
        <taxon>Marchantia</taxon>
    </lineage>
</organism>
<proteinExistence type="predicted"/>
<keyword evidence="2" id="KW-1185">Reference proteome</keyword>
<comment type="caution">
    <text evidence="1">The sequence shown here is derived from an EMBL/GenBank/DDBJ whole genome shotgun (WGS) entry which is preliminary data.</text>
</comment>
<dbReference type="EMBL" id="LVLJ01002686">
    <property type="protein sequence ID" value="OAE24077.1"/>
    <property type="molecule type" value="Genomic_DNA"/>
</dbReference>
<reference evidence="1" key="1">
    <citation type="submission" date="2016-03" db="EMBL/GenBank/DDBJ databases">
        <title>Mechanisms controlling the formation of the plant cell surface in tip-growing cells are functionally conserved among land plants.</title>
        <authorList>
            <person name="Honkanen S."/>
            <person name="Jones V.A."/>
            <person name="Morieri G."/>
            <person name="Champion C."/>
            <person name="Hetherington A.J."/>
            <person name="Kelly S."/>
            <person name="Saint-Marcoux D."/>
            <person name="Proust H."/>
            <person name="Prescott H."/>
            <person name="Dolan L."/>
        </authorList>
    </citation>
    <scope>NUCLEOTIDE SEQUENCE [LARGE SCALE GENOMIC DNA]</scope>
    <source>
        <tissue evidence="1">Whole gametophyte</tissue>
    </source>
</reference>
<name>A0A176VTL5_MARPO</name>
<accession>A0A176VTL5</accession>
<gene>
    <name evidence="1" type="ORF">AXG93_2402s1360</name>
</gene>
<dbReference type="AlphaFoldDB" id="A0A176VTL5"/>